<proteinExistence type="predicted"/>
<accession>C4IGC4</accession>
<dbReference type="Pfam" id="PF10604">
    <property type="entry name" value="Polyketide_cyc2"/>
    <property type="match status" value="1"/>
</dbReference>
<dbReference type="Gene3D" id="3.30.530.20">
    <property type="match status" value="1"/>
</dbReference>
<protein>
    <recommendedName>
        <fullName evidence="3">Polyketide cyclase/dehydrase</fullName>
    </recommendedName>
</protein>
<dbReference type="AlphaFoldDB" id="C4IGC4"/>
<name>C4IGC4_CLOBU</name>
<sequence>MAISNVKATLQVDIERVWEIVTSLYDYSWRSDLSKIEILEDGKKFIEYTRSGYATTFTITAIEPMKRYEFDMENDNMSGHWIGLFSKIDGKTEISFTENIIPKKWIMKPFVGMYLKKQQDTYISDLRKAVSGNLERY</sequence>
<evidence type="ECO:0000313" key="1">
    <source>
        <dbReference type="EMBL" id="EEP53538.1"/>
    </source>
</evidence>
<dbReference type="InterPro" id="IPR023393">
    <property type="entry name" value="START-like_dom_sf"/>
</dbReference>
<keyword evidence="2" id="KW-1185">Reference proteome</keyword>
<dbReference type="RefSeq" id="WP_003414657.1">
    <property type="nucleotide sequence ID" value="NZ_ACOM01000005.1"/>
</dbReference>
<gene>
    <name evidence="1" type="ORF">CLP_1829</name>
</gene>
<reference evidence="1 2" key="1">
    <citation type="submission" date="2009-08" db="EMBL/GenBank/DDBJ databases">
        <authorList>
            <person name="Shrivastava S."/>
            <person name="Brinkac L.B."/>
            <person name="Brown J.L."/>
            <person name="Bruce D.B."/>
            <person name="Detter C."/>
            <person name="Green L.D."/>
            <person name="Munk C.A."/>
            <person name="Rogers Y.C."/>
            <person name="Tapia R."/>
            <person name="Sims D.R."/>
            <person name="Smith L.A."/>
            <person name="Smith T.J."/>
            <person name="Sutton G."/>
            <person name="Brettin T."/>
        </authorList>
    </citation>
    <scope>NUCLEOTIDE SEQUENCE [LARGE SCALE GENOMIC DNA]</scope>
    <source>
        <strain evidence="2">E4 str. BoNT E BL5262</strain>
    </source>
</reference>
<dbReference type="CDD" id="cd07812">
    <property type="entry name" value="SRPBCC"/>
    <property type="match status" value="1"/>
</dbReference>
<evidence type="ECO:0000313" key="2">
    <source>
        <dbReference type="Proteomes" id="UP000003081"/>
    </source>
</evidence>
<organism evidence="1 2">
    <name type="scientific">Clostridium butyricum E4 str. BoNT E BL5262</name>
    <dbReference type="NCBI Taxonomy" id="632245"/>
    <lineage>
        <taxon>Bacteria</taxon>
        <taxon>Bacillati</taxon>
        <taxon>Bacillota</taxon>
        <taxon>Clostridia</taxon>
        <taxon>Eubacteriales</taxon>
        <taxon>Clostridiaceae</taxon>
        <taxon>Clostridium</taxon>
    </lineage>
</organism>
<dbReference type="InterPro" id="IPR019587">
    <property type="entry name" value="Polyketide_cyclase/dehydratase"/>
</dbReference>
<dbReference type="Proteomes" id="UP000003081">
    <property type="component" value="Unassembled WGS sequence"/>
</dbReference>
<dbReference type="HOGENOM" id="CLU_122891_1_0_9"/>
<dbReference type="EMBL" id="ACOM01000005">
    <property type="protein sequence ID" value="EEP53538.1"/>
    <property type="molecule type" value="Genomic_DNA"/>
</dbReference>
<comment type="caution">
    <text evidence="1">The sequence shown here is derived from an EMBL/GenBank/DDBJ whole genome shotgun (WGS) entry which is preliminary data.</text>
</comment>
<dbReference type="SUPFAM" id="SSF55961">
    <property type="entry name" value="Bet v1-like"/>
    <property type="match status" value="1"/>
</dbReference>
<dbReference type="eggNOG" id="ENOG5032RZW">
    <property type="taxonomic scope" value="Bacteria"/>
</dbReference>
<evidence type="ECO:0008006" key="3">
    <source>
        <dbReference type="Google" id="ProtNLM"/>
    </source>
</evidence>